<comment type="caution">
    <text evidence="3">The sequence shown here is derived from an EMBL/GenBank/DDBJ whole genome shotgun (WGS) entry which is preliminary data.</text>
</comment>
<accession>A0ABQ1JVJ0</accession>
<dbReference type="PANTHER" id="PTHR22901">
    <property type="entry name" value="SIALATE O-ACETYLESTERASE"/>
    <property type="match status" value="1"/>
</dbReference>
<name>A0ABQ1JVJ0_9FLAO</name>
<dbReference type="EMBL" id="BMJE01000003">
    <property type="protein sequence ID" value="GGB76325.1"/>
    <property type="molecule type" value="Genomic_DNA"/>
</dbReference>
<organism evidence="3 4">
    <name type="scientific">Flavobacterium suaedae</name>
    <dbReference type="NCBI Taxonomy" id="1767027"/>
    <lineage>
        <taxon>Bacteria</taxon>
        <taxon>Pseudomonadati</taxon>
        <taxon>Bacteroidota</taxon>
        <taxon>Flavobacteriia</taxon>
        <taxon>Flavobacteriales</taxon>
        <taxon>Flavobacteriaceae</taxon>
        <taxon>Flavobacterium</taxon>
    </lineage>
</organism>
<dbReference type="SUPFAM" id="SSF52266">
    <property type="entry name" value="SGNH hydrolase"/>
    <property type="match status" value="1"/>
</dbReference>
<evidence type="ECO:0000259" key="2">
    <source>
        <dbReference type="Pfam" id="PF03629"/>
    </source>
</evidence>
<dbReference type="Pfam" id="PF03629">
    <property type="entry name" value="SASA"/>
    <property type="match status" value="1"/>
</dbReference>
<dbReference type="InterPro" id="IPR036514">
    <property type="entry name" value="SGNH_hydro_sf"/>
</dbReference>
<sequence length="444" mass="49522">MANVMLPSFFTDNMVLQRNTTVKIWGWAITNEEIKLTASWTDETFTTKTNSNGRWAIEVPTTEAGGPYTINIKGYDEVTFNNVMLGEVWLCSGQSNMEWTPSAGIDNAEAEIAAANYPNIRLFTVNKMTSEYPQLDLKGKWQVCTPETMKHFSAVAYFFAQRLKNELKNVPIGVMNSSWGGTAAEVWIPKPYIELSPVLTEAAKKAPQESEWCPTEPGSTYNAMIHPLVGYEIAGVLWYQGESNCGSDVYNKTLGGLVDSWRTLWNDDFPFYYVQIAPYRYEGGDYQGVGVRDAQRKMLDEVSNTDMVVISDVSTIEDIHPQNKKPVGVRLGNIALKKVYGKDMGLVDSPLFESAKADGKSVTVSFKYDDGLYFTNKKSEMFELAGEDGTFYSATAKIKGNKVIVTSPEVKKPVQIRYAWHNTAQADLFNKAKLPASSFKAAIE</sequence>
<dbReference type="InterPro" id="IPR039329">
    <property type="entry name" value="SIAE"/>
</dbReference>
<evidence type="ECO:0000313" key="4">
    <source>
        <dbReference type="Proteomes" id="UP000615760"/>
    </source>
</evidence>
<dbReference type="PANTHER" id="PTHR22901:SF0">
    <property type="entry name" value="SIALATE O-ACETYLESTERASE"/>
    <property type="match status" value="1"/>
</dbReference>
<dbReference type="Proteomes" id="UP000615760">
    <property type="component" value="Unassembled WGS sequence"/>
</dbReference>
<keyword evidence="4" id="KW-1185">Reference proteome</keyword>
<dbReference type="Gene3D" id="3.40.50.1110">
    <property type="entry name" value="SGNH hydrolase"/>
    <property type="match status" value="1"/>
</dbReference>
<evidence type="ECO:0000256" key="1">
    <source>
        <dbReference type="ARBA" id="ARBA00022801"/>
    </source>
</evidence>
<keyword evidence="1" id="KW-0378">Hydrolase</keyword>
<dbReference type="InterPro" id="IPR005181">
    <property type="entry name" value="SASA"/>
</dbReference>
<feature type="domain" description="Sialate O-acetylesterase" evidence="2">
    <location>
        <begin position="87"/>
        <end position="321"/>
    </location>
</feature>
<protein>
    <submittedName>
        <fullName evidence="3">9-O-acetylesterase</fullName>
    </submittedName>
</protein>
<gene>
    <name evidence="3" type="ORF">GCM10007424_15410</name>
</gene>
<proteinExistence type="predicted"/>
<reference evidence="4" key="1">
    <citation type="journal article" date="2019" name="Int. J. Syst. Evol. Microbiol.">
        <title>The Global Catalogue of Microorganisms (GCM) 10K type strain sequencing project: providing services to taxonomists for standard genome sequencing and annotation.</title>
        <authorList>
            <consortium name="The Broad Institute Genomics Platform"/>
            <consortium name="The Broad Institute Genome Sequencing Center for Infectious Disease"/>
            <person name="Wu L."/>
            <person name="Ma J."/>
        </authorList>
    </citation>
    <scope>NUCLEOTIDE SEQUENCE [LARGE SCALE GENOMIC DNA]</scope>
    <source>
        <strain evidence="4">CGMCC 1.15461</strain>
    </source>
</reference>
<evidence type="ECO:0000313" key="3">
    <source>
        <dbReference type="EMBL" id="GGB76325.1"/>
    </source>
</evidence>